<evidence type="ECO:0000313" key="6">
    <source>
        <dbReference type="Proteomes" id="UP001472677"/>
    </source>
</evidence>
<dbReference type="SUPFAM" id="SSF49764">
    <property type="entry name" value="HSP20-like chaperones"/>
    <property type="match status" value="1"/>
</dbReference>
<gene>
    <name evidence="5" type="ORF">V6N12_024201</name>
</gene>
<dbReference type="PROSITE" id="PS01031">
    <property type="entry name" value="SHSP"/>
    <property type="match status" value="1"/>
</dbReference>
<dbReference type="Proteomes" id="UP001472677">
    <property type="component" value="Unassembled WGS sequence"/>
</dbReference>
<feature type="transmembrane region" description="Helical" evidence="3">
    <location>
        <begin position="173"/>
        <end position="191"/>
    </location>
</feature>
<dbReference type="Pfam" id="PF00011">
    <property type="entry name" value="HSP20"/>
    <property type="match status" value="1"/>
</dbReference>
<reference evidence="5 6" key="1">
    <citation type="journal article" date="2024" name="G3 (Bethesda)">
        <title>Genome assembly of Hibiscus sabdariffa L. provides insights into metabolisms of medicinal natural products.</title>
        <authorList>
            <person name="Kim T."/>
        </authorList>
    </citation>
    <scope>NUCLEOTIDE SEQUENCE [LARGE SCALE GENOMIC DNA]</scope>
    <source>
        <strain evidence="5">TK-2024</strain>
        <tissue evidence="5">Old leaves</tissue>
    </source>
</reference>
<evidence type="ECO:0000256" key="1">
    <source>
        <dbReference type="PROSITE-ProRule" id="PRU00285"/>
    </source>
</evidence>
<protein>
    <recommendedName>
        <fullName evidence="4">SHSP domain-containing protein</fullName>
    </recommendedName>
</protein>
<name>A0ABR2FZW7_9ROSI</name>
<dbReference type="Gene3D" id="2.60.40.790">
    <property type="match status" value="1"/>
</dbReference>
<accession>A0ABR2FZW7</accession>
<evidence type="ECO:0000256" key="3">
    <source>
        <dbReference type="SAM" id="Phobius"/>
    </source>
</evidence>
<dbReference type="InterPro" id="IPR008978">
    <property type="entry name" value="HSP20-like_chaperone"/>
</dbReference>
<keyword evidence="3" id="KW-1133">Transmembrane helix</keyword>
<keyword evidence="6" id="KW-1185">Reference proteome</keyword>
<evidence type="ECO:0000259" key="4">
    <source>
        <dbReference type="PROSITE" id="PS01031"/>
    </source>
</evidence>
<sequence length="219" mass="24974">MSRSYQDFQPDCQYKQGEAHDIIEFQLKDFKKDQLKVHFGSDGVLTVSGERPLDGSKWVRFRKEFATPNDCKPTEIRARFSTSLFITIPKKITSSHVSQHDPLTPVQQEITASTLSPVQDEGQLKQKNNTCKSREVADNNVTSAPTENDISPIARPERSIPWILMDGNKAVKIGASLIVAGMLFIVLFYVLKLPSIWWREWTAEDMWSVWSSVLVMAEW</sequence>
<keyword evidence="3" id="KW-0472">Membrane</keyword>
<keyword evidence="3" id="KW-0812">Transmembrane</keyword>
<dbReference type="InterPro" id="IPR002068">
    <property type="entry name" value="A-crystallin/Hsp20_dom"/>
</dbReference>
<organism evidence="5 6">
    <name type="scientific">Hibiscus sabdariffa</name>
    <name type="common">roselle</name>
    <dbReference type="NCBI Taxonomy" id="183260"/>
    <lineage>
        <taxon>Eukaryota</taxon>
        <taxon>Viridiplantae</taxon>
        <taxon>Streptophyta</taxon>
        <taxon>Embryophyta</taxon>
        <taxon>Tracheophyta</taxon>
        <taxon>Spermatophyta</taxon>
        <taxon>Magnoliopsida</taxon>
        <taxon>eudicotyledons</taxon>
        <taxon>Gunneridae</taxon>
        <taxon>Pentapetalae</taxon>
        <taxon>rosids</taxon>
        <taxon>malvids</taxon>
        <taxon>Malvales</taxon>
        <taxon>Malvaceae</taxon>
        <taxon>Malvoideae</taxon>
        <taxon>Hibiscus</taxon>
    </lineage>
</organism>
<proteinExistence type="inferred from homology"/>
<comment type="caution">
    <text evidence="5">The sequence shown here is derived from an EMBL/GenBank/DDBJ whole genome shotgun (WGS) entry which is preliminary data.</text>
</comment>
<dbReference type="EMBL" id="JBBPBM010000004">
    <property type="protein sequence ID" value="KAK8589810.1"/>
    <property type="molecule type" value="Genomic_DNA"/>
</dbReference>
<dbReference type="CDD" id="cd06464">
    <property type="entry name" value="ACD_sHsps-like"/>
    <property type="match status" value="1"/>
</dbReference>
<evidence type="ECO:0000256" key="2">
    <source>
        <dbReference type="RuleBase" id="RU003616"/>
    </source>
</evidence>
<comment type="similarity">
    <text evidence="1 2">Belongs to the small heat shock protein (HSP20) family.</text>
</comment>
<feature type="domain" description="SHSP" evidence="4">
    <location>
        <begin position="3"/>
        <end position="109"/>
    </location>
</feature>
<evidence type="ECO:0000313" key="5">
    <source>
        <dbReference type="EMBL" id="KAK8589810.1"/>
    </source>
</evidence>